<keyword evidence="3" id="KW-1185">Reference proteome</keyword>
<dbReference type="EMBL" id="QQXL01000001">
    <property type="protein sequence ID" value="RKW71510.1"/>
    <property type="molecule type" value="Genomic_DNA"/>
</dbReference>
<name>A0A496PLV6_9MICC</name>
<reference evidence="2 3" key="1">
    <citation type="submission" date="2018-07" db="EMBL/GenBank/DDBJ databases">
        <title>Arthrobacter sp. nov., isolated from raw cow's milk with high bacterial count.</title>
        <authorList>
            <person name="Hahne J."/>
            <person name="Isele D."/>
            <person name="Lipski A."/>
        </authorList>
    </citation>
    <scope>NUCLEOTIDE SEQUENCE [LARGE SCALE GENOMIC DNA]</scope>
    <source>
        <strain evidence="2 3">JZ R-183</strain>
    </source>
</reference>
<dbReference type="GO" id="GO:0008168">
    <property type="term" value="F:methyltransferase activity"/>
    <property type="evidence" value="ECO:0007669"/>
    <property type="project" value="UniProtKB-KW"/>
</dbReference>
<proteinExistence type="predicted"/>
<dbReference type="SUPFAM" id="SSF53335">
    <property type="entry name" value="S-adenosyl-L-methionine-dependent methyltransferases"/>
    <property type="match status" value="1"/>
</dbReference>
<feature type="domain" description="THUMP-like" evidence="1">
    <location>
        <begin position="347"/>
        <end position="423"/>
    </location>
</feature>
<dbReference type="InterPro" id="IPR029063">
    <property type="entry name" value="SAM-dependent_MTases_sf"/>
</dbReference>
<dbReference type="RefSeq" id="WP_121483773.1">
    <property type="nucleotide sequence ID" value="NZ_QQXL01000001.1"/>
</dbReference>
<dbReference type="Gene3D" id="3.40.50.150">
    <property type="entry name" value="Vaccinia Virus protein VP39"/>
    <property type="match status" value="1"/>
</dbReference>
<evidence type="ECO:0000313" key="3">
    <source>
        <dbReference type="Proteomes" id="UP000273119"/>
    </source>
</evidence>
<dbReference type="Pfam" id="PF18096">
    <property type="entry name" value="Thump_like"/>
    <property type="match status" value="1"/>
</dbReference>
<dbReference type="InterPro" id="IPR041497">
    <property type="entry name" value="Thump-like"/>
</dbReference>
<organism evidence="2 3">
    <name type="scientific">Galactobacter caseinivorans</name>
    <dbReference type="NCBI Taxonomy" id="2676123"/>
    <lineage>
        <taxon>Bacteria</taxon>
        <taxon>Bacillati</taxon>
        <taxon>Actinomycetota</taxon>
        <taxon>Actinomycetes</taxon>
        <taxon>Micrococcales</taxon>
        <taxon>Micrococcaceae</taxon>
        <taxon>Galactobacter</taxon>
    </lineage>
</organism>
<sequence>MSLPTASSAQEPLAPLLTPEGLALLAAHRPAEAGSDAAATELTLRLRKDGHPAELVSAAVHQLRLRSRGEAKFGPFADSLFLTRAGLEQATRLPVAARHAQRFAGAGLSSVADLGCGIGADSLAFASLGLAVTAVEADELTAAAATLNLMPFDDARVIHGDATTVDLEGVDGVWLDPARRDTSSSGTRRIFDPEAFSPPLSFVESLADAGREVGVKLGPGLPHTAVPENAEAVWLSDGGDVVEATMWFNRLRRPQVRRAAVVVRGNSSAELTASTWFPGMDPEAAALVGDLLVPDGLDGLGRFLVEPDGAVIRAGLVADLAQQIGARGLDPHIAYLSCEEEPSTPLGHAYRVVQVHPLKSKHLRAWAKSTGVNRLDVKKRGVDVTPEQLRREVLAGLGKNKNGRAATLILTRVGERRAAIEVEPLG</sequence>
<dbReference type="GO" id="GO:0032259">
    <property type="term" value="P:methylation"/>
    <property type="evidence" value="ECO:0007669"/>
    <property type="project" value="UniProtKB-KW"/>
</dbReference>
<dbReference type="AlphaFoldDB" id="A0A496PLV6"/>
<protein>
    <submittedName>
        <fullName evidence="2">Class I SAM-dependent methyltransferase</fullName>
    </submittedName>
</protein>
<dbReference type="CDD" id="cd02440">
    <property type="entry name" value="AdoMet_MTases"/>
    <property type="match status" value="1"/>
</dbReference>
<comment type="caution">
    <text evidence="2">The sequence shown here is derived from an EMBL/GenBank/DDBJ whole genome shotgun (WGS) entry which is preliminary data.</text>
</comment>
<evidence type="ECO:0000259" key="1">
    <source>
        <dbReference type="Pfam" id="PF18096"/>
    </source>
</evidence>
<keyword evidence="2" id="KW-0808">Transferase</keyword>
<accession>A0A496PLV6</accession>
<dbReference type="Proteomes" id="UP000273119">
    <property type="component" value="Unassembled WGS sequence"/>
</dbReference>
<gene>
    <name evidence="2" type="ORF">DWQ67_01295</name>
</gene>
<keyword evidence="2" id="KW-0489">Methyltransferase</keyword>
<evidence type="ECO:0000313" key="2">
    <source>
        <dbReference type="EMBL" id="RKW71510.1"/>
    </source>
</evidence>